<feature type="domain" description="USP" evidence="2">
    <location>
        <begin position="1"/>
        <end position="77"/>
    </location>
</feature>
<dbReference type="Proteomes" id="UP000093561">
    <property type="component" value="Unassembled WGS sequence"/>
</dbReference>
<evidence type="ECO:0000256" key="1">
    <source>
        <dbReference type="ARBA" id="ARBA00009085"/>
    </source>
</evidence>
<dbReference type="WBParaSite" id="mrna-Wban_01329">
    <property type="protein sequence ID" value="mrna-Wban_01329"/>
    <property type="gene ID" value="Wban_01329"/>
</dbReference>
<reference evidence="4" key="3">
    <citation type="submission" date="2024-02" db="UniProtKB">
        <authorList>
            <consortium name="WormBaseParasite"/>
        </authorList>
    </citation>
    <scope>IDENTIFICATION</scope>
    <source>
        <strain evidence="4">pt0022</strain>
    </source>
</reference>
<dbReference type="PROSITE" id="PS00973">
    <property type="entry name" value="USP_2"/>
    <property type="match status" value="1"/>
</dbReference>
<accession>A0AAF5PIW8</accession>
<dbReference type="GO" id="GO:0005829">
    <property type="term" value="C:cytosol"/>
    <property type="evidence" value="ECO:0007669"/>
    <property type="project" value="TreeGrafter"/>
</dbReference>
<protein>
    <recommendedName>
        <fullName evidence="2">USP domain-containing protein</fullName>
    </recommendedName>
</protein>
<reference evidence="3" key="1">
    <citation type="submission" date="2015-03" db="EMBL/GenBank/DDBJ databases">
        <title>Wuchereria bancrofti Genome Sequencing Papua New Guinea Strain.</title>
        <authorList>
            <person name="Small S.T."/>
            <person name="Serre D."/>
            <person name="Zimmerman P.A."/>
        </authorList>
    </citation>
    <scope>NUCLEOTIDE SEQUENCE [LARGE SCALE GENOMIC DNA]</scope>
    <source>
        <strain evidence="3">pt0022</strain>
    </source>
</reference>
<name>A0AAF5PIW8_WUCBA</name>
<dbReference type="PANTHER" id="PTHR24006:SF711">
    <property type="entry name" value="UBIQUITIN CARBOXYL-TERMINAL HYDROLASE 29"/>
    <property type="match status" value="1"/>
</dbReference>
<evidence type="ECO:0000259" key="2">
    <source>
        <dbReference type="PROSITE" id="PS50235"/>
    </source>
</evidence>
<dbReference type="InterPro" id="IPR038765">
    <property type="entry name" value="Papain-like_cys_pep_sf"/>
</dbReference>
<dbReference type="GO" id="GO:0004843">
    <property type="term" value="F:cysteine-type deubiquitinase activity"/>
    <property type="evidence" value="ECO:0007669"/>
    <property type="project" value="InterPro"/>
</dbReference>
<dbReference type="InterPro" id="IPR028889">
    <property type="entry name" value="USP"/>
</dbReference>
<dbReference type="PANTHER" id="PTHR24006">
    <property type="entry name" value="UBIQUITIN CARBOXYL-TERMINAL HYDROLASE"/>
    <property type="match status" value="1"/>
</dbReference>
<evidence type="ECO:0000313" key="3">
    <source>
        <dbReference type="Proteomes" id="UP000093561"/>
    </source>
</evidence>
<proteinExistence type="inferred from homology"/>
<reference evidence="3" key="2">
    <citation type="journal article" date="2016" name="Mol. Ecol.">
        <title>Population genomics of the filarial nematode parasite Wuchereria bancrofti from mosquitoes.</title>
        <authorList>
            <person name="Small S.T."/>
            <person name="Reimer L.J."/>
            <person name="Tisch D.J."/>
            <person name="King C.L."/>
            <person name="Christensen B.M."/>
            <person name="Siba P.M."/>
            <person name="Kazura J.W."/>
            <person name="Serre D."/>
            <person name="Zimmerman P.A."/>
        </authorList>
    </citation>
    <scope>NUCLEOTIDE SEQUENCE</scope>
    <source>
        <strain evidence="3">pt0022</strain>
    </source>
</reference>
<dbReference type="SUPFAM" id="SSF54001">
    <property type="entry name" value="Cysteine proteinases"/>
    <property type="match status" value="1"/>
</dbReference>
<dbReference type="GO" id="GO:0000082">
    <property type="term" value="P:G1/S transition of mitotic cell cycle"/>
    <property type="evidence" value="ECO:0007669"/>
    <property type="project" value="TreeGrafter"/>
</dbReference>
<sequence>MQEYFQSKEDITGMSYRLVSVISHLGKETNSGHYVCDAWCNTSKCWLFCNDDKIEPVSKDKILNRDGTGYIYFYLNR</sequence>
<comment type="similarity">
    <text evidence="1">Belongs to the peptidase C19 family.</text>
</comment>
<dbReference type="Pfam" id="PF00443">
    <property type="entry name" value="UCH"/>
    <property type="match status" value="1"/>
</dbReference>
<dbReference type="GO" id="GO:0016579">
    <property type="term" value="P:protein deubiquitination"/>
    <property type="evidence" value="ECO:0007669"/>
    <property type="project" value="InterPro"/>
</dbReference>
<organism evidence="3 4">
    <name type="scientific">Wuchereria bancrofti</name>
    <dbReference type="NCBI Taxonomy" id="6293"/>
    <lineage>
        <taxon>Eukaryota</taxon>
        <taxon>Metazoa</taxon>
        <taxon>Ecdysozoa</taxon>
        <taxon>Nematoda</taxon>
        <taxon>Chromadorea</taxon>
        <taxon>Rhabditida</taxon>
        <taxon>Spirurina</taxon>
        <taxon>Spiruromorpha</taxon>
        <taxon>Filarioidea</taxon>
        <taxon>Onchocercidae</taxon>
        <taxon>Wuchereria</taxon>
    </lineage>
</organism>
<dbReference type="InterPro" id="IPR018200">
    <property type="entry name" value="USP_CS"/>
</dbReference>
<evidence type="ECO:0000313" key="4">
    <source>
        <dbReference type="WBParaSite" id="mrna-Wban_01329"/>
    </source>
</evidence>
<dbReference type="Gene3D" id="3.90.70.10">
    <property type="entry name" value="Cysteine proteinases"/>
    <property type="match status" value="1"/>
</dbReference>
<dbReference type="InterPro" id="IPR050164">
    <property type="entry name" value="Peptidase_C19"/>
</dbReference>
<dbReference type="InterPro" id="IPR001394">
    <property type="entry name" value="Peptidase_C19_UCH"/>
</dbReference>
<dbReference type="CDD" id="cd02257">
    <property type="entry name" value="Peptidase_C19"/>
    <property type="match status" value="1"/>
</dbReference>
<dbReference type="AlphaFoldDB" id="A0AAF5PIW8"/>
<dbReference type="PROSITE" id="PS50235">
    <property type="entry name" value="USP_3"/>
    <property type="match status" value="1"/>
</dbReference>
<dbReference type="GO" id="GO:0005634">
    <property type="term" value="C:nucleus"/>
    <property type="evidence" value="ECO:0007669"/>
    <property type="project" value="TreeGrafter"/>
</dbReference>